<dbReference type="InterPro" id="IPR013517">
    <property type="entry name" value="FG-GAP"/>
</dbReference>
<proteinExistence type="predicted"/>
<sequence>MKRITLFMASFFTITSFAQTFTEVVDGVSRDFFYSSSSVGDFDGDGDADLVICGAVDPENSGEFANTTICAVYENVNGTLQENTDYALSNGIHLGDVKFIDVNQDGLLDLVLTGLSYLDIVNYKNYIYINTGSSYQLQETIQGKIMGSIAVADYNHNGLQDYVINGLYFDQAANKVTNKVDLYTNANGTFTKSFLVPGSQMGDVQIADFNNDMELDVAVMGFDTDTGNRILNVYMNDGQGNLIEKQNFTGISGGTIAVADFNVDGYLDFVTHGVEGENLYSLKVYLNNQDETFTETEIPNEGIGVSNGSKSIAAGDFNNDGYYDFVLMGDDANYNSAVKIFTYNSATGGFDKYTNPTEIINAGGPSSLNVIDYNSDNKLDLLVSGFTDVNGEYLTITRLYENADTTTTNQAPNAPSNLHAETIGNRIDFSWDLATDDKTPSEALQYEIKVGTTDGGAELAQYVVTTPFWYLTFDELPEDIYWTVRSIDASQAKSGFAPTSGVLSTTNYTKTPALAIYPNPTRAHFYVTEAAQRISIYTTSGQLVQSLENVYENTPINTSALTTGVYIVQIKTLTNKTQTKKLIIQK</sequence>
<dbReference type="Pfam" id="PF18962">
    <property type="entry name" value="Por_Secre_tail"/>
    <property type="match status" value="1"/>
</dbReference>
<dbReference type="Proteomes" id="UP000553034">
    <property type="component" value="Unassembled WGS sequence"/>
</dbReference>
<dbReference type="InterPro" id="IPR026444">
    <property type="entry name" value="Secre_tail"/>
</dbReference>
<dbReference type="AlphaFoldDB" id="A0A840EMF2"/>
<keyword evidence="5" id="KW-1185">Reference proteome</keyword>
<dbReference type="EMBL" id="JACIFO010000001">
    <property type="protein sequence ID" value="MBB4117813.1"/>
    <property type="molecule type" value="Genomic_DNA"/>
</dbReference>
<evidence type="ECO:0000313" key="4">
    <source>
        <dbReference type="EMBL" id="MBB4117813.1"/>
    </source>
</evidence>
<protein>
    <recommendedName>
        <fullName evidence="3">Secretion system C-terminal sorting domain-containing protein</fullName>
    </recommendedName>
</protein>
<dbReference type="InterPro" id="IPR028994">
    <property type="entry name" value="Integrin_alpha_N"/>
</dbReference>
<comment type="caution">
    <text evidence="4">The sequence shown here is derived from an EMBL/GenBank/DDBJ whole genome shotgun (WGS) entry which is preliminary data.</text>
</comment>
<dbReference type="InterPro" id="IPR036116">
    <property type="entry name" value="FN3_sf"/>
</dbReference>
<dbReference type="PANTHER" id="PTHR46580">
    <property type="entry name" value="SENSOR KINASE-RELATED"/>
    <property type="match status" value="1"/>
</dbReference>
<dbReference type="SUPFAM" id="SSF49265">
    <property type="entry name" value="Fibronectin type III"/>
    <property type="match status" value="1"/>
</dbReference>
<dbReference type="Pfam" id="PF13517">
    <property type="entry name" value="FG-GAP_3"/>
    <property type="match status" value="3"/>
</dbReference>
<dbReference type="SUPFAM" id="SSF69318">
    <property type="entry name" value="Integrin alpha N-terminal domain"/>
    <property type="match status" value="1"/>
</dbReference>
<evidence type="ECO:0000256" key="2">
    <source>
        <dbReference type="SAM" id="SignalP"/>
    </source>
</evidence>
<keyword evidence="1 2" id="KW-0732">Signal</keyword>
<organism evidence="4 5">
    <name type="scientific">Mesonia hippocampi</name>
    <dbReference type="NCBI Taxonomy" id="1628250"/>
    <lineage>
        <taxon>Bacteria</taxon>
        <taxon>Pseudomonadati</taxon>
        <taxon>Bacteroidota</taxon>
        <taxon>Flavobacteriia</taxon>
        <taxon>Flavobacteriales</taxon>
        <taxon>Flavobacteriaceae</taxon>
        <taxon>Mesonia</taxon>
    </lineage>
</organism>
<dbReference type="Gene3D" id="2.130.10.130">
    <property type="entry name" value="Integrin alpha, N-terminal"/>
    <property type="match status" value="2"/>
</dbReference>
<feature type="signal peptide" evidence="2">
    <location>
        <begin position="1"/>
        <end position="18"/>
    </location>
</feature>
<dbReference type="NCBIfam" id="TIGR04183">
    <property type="entry name" value="Por_Secre_tail"/>
    <property type="match status" value="1"/>
</dbReference>
<evidence type="ECO:0000256" key="1">
    <source>
        <dbReference type="ARBA" id="ARBA00022729"/>
    </source>
</evidence>
<reference evidence="4 5" key="1">
    <citation type="submission" date="2020-08" db="EMBL/GenBank/DDBJ databases">
        <title>Genomic Encyclopedia of Type Strains, Phase IV (KMG-IV): sequencing the most valuable type-strain genomes for metagenomic binning, comparative biology and taxonomic classification.</title>
        <authorList>
            <person name="Goeker M."/>
        </authorList>
    </citation>
    <scope>NUCLEOTIDE SEQUENCE [LARGE SCALE GENOMIC DNA]</scope>
    <source>
        <strain evidence="4 5">DSM 29568</strain>
    </source>
</reference>
<dbReference type="RefSeq" id="WP_183475472.1">
    <property type="nucleotide sequence ID" value="NZ_JACIFO010000001.1"/>
</dbReference>
<gene>
    <name evidence="4" type="ORF">GGR32_000085</name>
</gene>
<name>A0A840EMF2_9FLAO</name>
<evidence type="ECO:0000313" key="5">
    <source>
        <dbReference type="Proteomes" id="UP000553034"/>
    </source>
</evidence>
<feature type="domain" description="Secretion system C-terminal sorting" evidence="3">
    <location>
        <begin position="516"/>
        <end position="584"/>
    </location>
</feature>
<evidence type="ECO:0000259" key="3">
    <source>
        <dbReference type="Pfam" id="PF18962"/>
    </source>
</evidence>
<accession>A0A840EMF2</accession>
<dbReference type="PANTHER" id="PTHR46580:SF4">
    <property type="entry name" value="ATP_GTP-BINDING PROTEIN"/>
    <property type="match status" value="1"/>
</dbReference>
<feature type="chain" id="PRO_5032641766" description="Secretion system C-terminal sorting domain-containing protein" evidence="2">
    <location>
        <begin position="19"/>
        <end position="586"/>
    </location>
</feature>